<reference evidence="1" key="1">
    <citation type="submission" date="2023-03" db="UniProtKB">
        <authorList>
            <consortium name="EnsemblPlants"/>
        </authorList>
    </citation>
    <scope>IDENTIFICATION</scope>
</reference>
<accession>A0A9I9EJ13</accession>
<organism evidence="1">
    <name type="scientific">Cucumis melo</name>
    <name type="common">Muskmelon</name>
    <dbReference type="NCBI Taxonomy" id="3656"/>
    <lineage>
        <taxon>Eukaryota</taxon>
        <taxon>Viridiplantae</taxon>
        <taxon>Streptophyta</taxon>
        <taxon>Embryophyta</taxon>
        <taxon>Tracheophyta</taxon>
        <taxon>Spermatophyta</taxon>
        <taxon>Magnoliopsida</taxon>
        <taxon>eudicotyledons</taxon>
        <taxon>Gunneridae</taxon>
        <taxon>Pentapetalae</taxon>
        <taxon>rosids</taxon>
        <taxon>fabids</taxon>
        <taxon>Cucurbitales</taxon>
        <taxon>Cucurbitaceae</taxon>
        <taxon>Benincaseae</taxon>
        <taxon>Cucumis</taxon>
    </lineage>
</organism>
<sequence>MELLSLIAIARNRISSGGGRIAKVCLKLLQKARIRIWLFEQKDLRIEGRIINKLGCLQDCVNCFSILVAFYIAIKRLPSSNQLALEIGMDYIRLSDFKNSLVVASVKLEKVEASSFMCLLQVGNTKCGYYVMMFMREIMIKGSIVISDSIILVNFLNCSYGEG</sequence>
<dbReference type="Gramene" id="MELO3C034433.2.1">
    <property type="protein sequence ID" value="MELO3C034433.2.1"/>
    <property type="gene ID" value="MELO3C034433.2"/>
</dbReference>
<evidence type="ECO:0000313" key="1">
    <source>
        <dbReference type="EnsemblPlants" id="MELO3C034433.2.1"/>
    </source>
</evidence>
<dbReference type="AlphaFoldDB" id="A0A9I9EJ13"/>
<dbReference type="EnsemblPlants" id="MELO3C034433.2.1">
    <property type="protein sequence ID" value="MELO3C034433.2.1"/>
    <property type="gene ID" value="MELO3C034433.2"/>
</dbReference>
<protein>
    <submittedName>
        <fullName evidence="1">Uncharacterized protein</fullName>
    </submittedName>
</protein>
<proteinExistence type="predicted"/>
<name>A0A9I9EJ13_CUCME</name>